<dbReference type="InterPro" id="IPR000086">
    <property type="entry name" value="NUDIX_hydrolase_dom"/>
</dbReference>
<dbReference type="Proteomes" id="UP001595444">
    <property type="component" value="Unassembled WGS sequence"/>
</dbReference>
<evidence type="ECO:0000256" key="6">
    <source>
        <dbReference type="ARBA" id="ARBA00023211"/>
    </source>
</evidence>
<dbReference type="SUPFAM" id="SSF55811">
    <property type="entry name" value="Nudix"/>
    <property type="match status" value="1"/>
</dbReference>
<dbReference type="CDD" id="cd03426">
    <property type="entry name" value="NUDIX_CoAse_Nudt7"/>
    <property type="match status" value="1"/>
</dbReference>
<comment type="cofactor">
    <cofactor evidence="2">
        <name>Mg(2+)</name>
        <dbReference type="ChEBI" id="CHEBI:18420"/>
    </cofactor>
</comment>
<protein>
    <submittedName>
        <fullName evidence="8">CoA pyrophosphatase</fullName>
    </submittedName>
</protein>
<keyword evidence="6" id="KW-0464">Manganese</keyword>
<dbReference type="RefSeq" id="WP_228073860.1">
    <property type="nucleotide sequence ID" value="NZ_CP061205.1"/>
</dbReference>
<keyword evidence="4" id="KW-0378">Hydrolase</keyword>
<dbReference type="PROSITE" id="PS51462">
    <property type="entry name" value="NUDIX"/>
    <property type="match status" value="1"/>
</dbReference>
<evidence type="ECO:0000313" key="9">
    <source>
        <dbReference type="Proteomes" id="UP001595444"/>
    </source>
</evidence>
<comment type="caution">
    <text evidence="8">The sequence shown here is derived from an EMBL/GenBank/DDBJ whole genome shotgun (WGS) entry which is preliminary data.</text>
</comment>
<dbReference type="EMBL" id="JBHRSL010000027">
    <property type="protein sequence ID" value="MFC3053430.1"/>
    <property type="molecule type" value="Genomic_DNA"/>
</dbReference>
<evidence type="ECO:0000256" key="1">
    <source>
        <dbReference type="ARBA" id="ARBA00001936"/>
    </source>
</evidence>
<evidence type="ECO:0000313" key="8">
    <source>
        <dbReference type="EMBL" id="MFC3053430.1"/>
    </source>
</evidence>
<accession>A0ABV7D9Z0</accession>
<dbReference type="Pfam" id="PF00293">
    <property type="entry name" value="NUDIX"/>
    <property type="match status" value="1"/>
</dbReference>
<keyword evidence="9" id="KW-1185">Reference proteome</keyword>
<feature type="domain" description="Nudix hydrolase" evidence="7">
    <location>
        <begin position="39"/>
        <end position="175"/>
    </location>
</feature>
<evidence type="ECO:0000256" key="5">
    <source>
        <dbReference type="ARBA" id="ARBA00022842"/>
    </source>
</evidence>
<dbReference type="NCBIfam" id="NF007980">
    <property type="entry name" value="PRK10707.1"/>
    <property type="match status" value="1"/>
</dbReference>
<dbReference type="InterPro" id="IPR015797">
    <property type="entry name" value="NUDIX_hydrolase-like_dom_sf"/>
</dbReference>
<reference evidence="9" key="1">
    <citation type="journal article" date="2019" name="Int. J. Syst. Evol. Microbiol.">
        <title>The Global Catalogue of Microorganisms (GCM) 10K type strain sequencing project: providing services to taxonomists for standard genome sequencing and annotation.</title>
        <authorList>
            <consortium name="The Broad Institute Genomics Platform"/>
            <consortium name="The Broad Institute Genome Sequencing Center for Infectious Disease"/>
            <person name="Wu L."/>
            <person name="Ma J."/>
        </authorList>
    </citation>
    <scope>NUCLEOTIDE SEQUENCE [LARGE SCALE GENOMIC DNA]</scope>
    <source>
        <strain evidence="9">KCTC 62164</strain>
    </source>
</reference>
<sequence length="207" mass="23104">MRTWLKKALSEHNPAAKGMRSDYDLNGDLKEIELHGLTLRQAAVLVPIVDRRSGPTVLLTRRADHLTQHAGQISFPGGKVDPLDEDVIAAAFREAEEEIGLPRSYVTLKGFLDGYRTGTGFEIVPVVGLVREGFSLTLQIEEVVEAFEVPLSFILNRDNHKLKTGVWRGTERSYYAIEYEDYDIWGATAAMLVNLCDVLEAAKEEMA</sequence>
<organism evidence="8 9">
    <name type="scientific">Kordiimonas pumila</name>
    <dbReference type="NCBI Taxonomy" id="2161677"/>
    <lineage>
        <taxon>Bacteria</taxon>
        <taxon>Pseudomonadati</taxon>
        <taxon>Pseudomonadota</taxon>
        <taxon>Alphaproteobacteria</taxon>
        <taxon>Kordiimonadales</taxon>
        <taxon>Kordiimonadaceae</taxon>
        <taxon>Kordiimonas</taxon>
    </lineage>
</organism>
<evidence type="ECO:0000256" key="3">
    <source>
        <dbReference type="ARBA" id="ARBA00022723"/>
    </source>
</evidence>
<name>A0ABV7D9Z0_9PROT</name>
<keyword evidence="5" id="KW-0460">Magnesium</keyword>
<comment type="cofactor">
    <cofactor evidence="1">
        <name>Mn(2+)</name>
        <dbReference type="ChEBI" id="CHEBI:29035"/>
    </cofactor>
</comment>
<dbReference type="InterPro" id="IPR045121">
    <property type="entry name" value="CoAse"/>
</dbReference>
<keyword evidence="3" id="KW-0479">Metal-binding</keyword>
<dbReference type="PANTHER" id="PTHR12992:SF11">
    <property type="entry name" value="MITOCHONDRIAL COENZYME A DIPHOSPHATASE NUDT8"/>
    <property type="match status" value="1"/>
</dbReference>
<evidence type="ECO:0000256" key="4">
    <source>
        <dbReference type="ARBA" id="ARBA00022801"/>
    </source>
</evidence>
<proteinExistence type="predicted"/>
<gene>
    <name evidence="8" type="ORF">ACFOKA_16145</name>
</gene>
<evidence type="ECO:0000259" key="7">
    <source>
        <dbReference type="PROSITE" id="PS51462"/>
    </source>
</evidence>
<dbReference type="Gene3D" id="3.90.79.10">
    <property type="entry name" value="Nucleoside Triphosphate Pyrophosphohydrolase"/>
    <property type="match status" value="1"/>
</dbReference>
<dbReference type="PANTHER" id="PTHR12992">
    <property type="entry name" value="NUDIX HYDROLASE"/>
    <property type="match status" value="1"/>
</dbReference>
<evidence type="ECO:0000256" key="2">
    <source>
        <dbReference type="ARBA" id="ARBA00001946"/>
    </source>
</evidence>